<gene>
    <name evidence="3" type="ORF">ERS007741_04604</name>
    <name evidence="2" type="ORF">ERS027659_05118</name>
</gene>
<organism evidence="2 5">
    <name type="scientific">Mycobacterium tuberculosis</name>
    <dbReference type="NCBI Taxonomy" id="1773"/>
    <lineage>
        <taxon>Bacteria</taxon>
        <taxon>Bacillati</taxon>
        <taxon>Actinomycetota</taxon>
        <taxon>Actinomycetes</taxon>
        <taxon>Mycobacteriales</taxon>
        <taxon>Mycobacteriaceae</taxon>
        <taxon>Mycobacterium</taxon>
        <taxon>Mycobacterium tuberculosis complex</taxon>
    </lineage>
</organism>
<dbReference type="AlphaFoldDB" id="A0A655AWX6"/>
<dbReference type="Proteomes" id="UP000048600">
    <property type="component" value="Unassembled WGS sequence"/>
</dbReference>
<evidence type="ECO:0000313" key="5">
    <source>
        <dbReference type="Proteomes" id="UP000050164"/>
    </source>
</evidence>
<dbReference type="EMBL" id="CNFT01002399">
    <property type="protein sequence ID" value="CKU23003.1"/>
    <property type="molecule type" value="Genomic_DNA"/>
</dbReference>
<evidence type="ECO:0000256" key="1">
    <source>
        <dbReference type="SAM" id="MobiDB-lite"/>
    </source>
</evidence>
<feature type="compositionally biased region" description="Basic residues" evidence="1">
    <location>
        <begin position="53"/>
        <end position="64"/>
    </location>
</feature>
<sequence length="89" mass="9058">MLDGRDTGVDRVDTAQCGSLVAQDVAVCPADPGRGCPADPANHSSSRLGLGHHASRAQGRRLRSRVPDRSEAQPGAASGAGLTTHTDTG</sequence>
<name>A0A655AWX6_MYCTX</name>
<evidence type="ECO:0000313" key="2">
    <source>
        <dbReference type="EMBL" id="CKU23003.1"/>
    </source>
</evidence>
<feature type="region of interest" description="Disordered" evidence="1">
    <location>
        <begin position="30"/>
        <end position="89"/>
    </location>
</feature>
<dbReference type="Proteomes" id="UP000050164">
    <property type="component" value="Unassembled WGS sequence"/>
</dbReference>
<evidence type="ECO:0000313" key="3">
    <source>
        <dbReference type="EMBL" id="COX63124.1"/>
    </source>
</evidence>
<accession>A0A655AWX6</accession>
<proteinExistence type="predicted"/>
<protein>
    <submittedName>
        <fullName evidence="2">Uncharacterized protein</fullName>
    </submittedName>
</protein>
<reference evidence="4 5" key="1">
    <citation type="submission" date="2015-03" db="EMBL/GenBank/DDBJ databases">
        <authorList>
            <consortium name="Pathogen Informatics"/>
        </authorList>
    </citation>
    <scope>NUCLEOTIDE SEQUENCE [LARGE SCALE GENOMIC DNA]</scope>
    <source>
        <strain evidence="2 5">Bir 185</strain>
        <strain evidence="3 4">P00601463</strain>
    </source>
</reference>
<evidence type="ECO:0000313" key="4">
    <source>
        <dbReference type="Proteomes" id="UP000048600"/>
    </source>
</evidence>
<dbReference type="EMBL" id="CHKL01001058">
    <property type="protein sequence ID" value="COX63124.1"/>
    <property type="molecule type" value="Genomic_DNA"/>
</dbReference>